<feature type="domain" description="Calponin-homology (CH)" evidence="2">
    <location>
        <begin position="128"/>
        <end position="223"/>
    </location>
</feature>
<dbReference type="Gene3D" id="1.10.418.10">
    <property type="entry name" value="Calponin-like domain"/>
    <property type="match status" value="1"/>
</dbReference>
<proteinExistence type="predicted"/>
<dbReference type="InterPro" id="IPR036872">
    <property type="entry name" value="CH_dom_sf"/>
</dbReference>
<evidence type="ECO:0000256" key="1">
    <source>
        <dbReference type="SAM" id="MobiDB-lite"/>
    </source>
</evidence>
<accession>W2SQF1</accession>
<evidence type="ECO:0000313" key="3">
    <source>
        <dbReference type="EMBL" id="ETN71106.1"/>
    </source>
</evidence>
<reference evidence="4" key="1">
    <citation type="journal article" date="2014" name="Nat. Genet.">
        <title>Genome of the human hookworm Necator americanus.</title>
        <authorList>
            <person name="Tang Y.T."/>
            <person name="Gao X."/>
            <person name="Rosa B.A."/>
            <person name="Abubucker S."/>
            <person name="Hallsworth-Pepin K."/>
            <person name="Martin J."/>
            <person name="Tyagi R."/>
            <person name="Heizer E."/>
            <person name="Zhang X."/>
            <person name="Bhonagiri-Palsikar V."/>
            <person name="Minx P."/>
            <person name="Warren W.C."/>
            <person name="Wang Q."/>
            <person name="Zhan B."/>
            <person name="Hotez P.J."/>
            <person name="Sternberg P.W."/>
            <person name="Dougall A."/>
            <person name="Gaze S.T."/>
            <person name="Mulvenna J."/>
            <person name="Sotillo J."/>
            <person name="Ranganathan S."/>
            <person name="Rabelo E.M."/>
            <person name="Wilson R.K."/>
            <person name="Felgner P.L."/>
            <person name="Bethony J."/>
            <person name="Hawdon J.M."/>
            <person name="Gasser R.B."/>
            <person name="Loukas A."/>
            <person name="Mitreva M."/>
        </authorList>
    </citation>
    <scope>NUCLEOTIDE SEQUENCE [LARGE SCALE GENOMIC DNA]</scope>
</reference>
<protein>
    <recommendedName>
        <fullName evidence="2">Calponin-homology (CH) domain-containing protein</fullName>
    </recommendedName>
</protein>
<dbReference type="Pfam" id="PF00307">
    <property type="entry name" value="CH"/>
    <property type="match status" value="1"/>
</dbReference>
<dbReference type="KEGG" id="nai:NECAME_14324"/>
<dbReference type="InterPro" id="IPR050540">
    <property type="entry name" value="F-actin_Monoox_Mical"/>
</dbReference>
<dbReference type="PANTHER" id="PTHR23167">
    <property type="entry name" value="CALPONIN HOMOLOGY DOMAIN-CONTAINING PROTEIN DDB_G0272472-RELATED"/>
    <property type="match status" value="1"/>
</dbReference>
<feature type="compositionally biased region" description="Basic and acidic residues" evidence="1">
    <location>
        <begin position="10"/>
        <end position="24"/>
    </location>
</feature>
<dbReference type="InterPro" id="IPR001715">
    <property type="entry name" value="CH_dom"/>
</dbReference>
<dbReference type="OrthoDB" id="18740at2759"/>
<evidence type="ECO:0000259" key="2">
    <source>
        <dbReference type="PROSITE" id="PS50021"/>
    </source>
</evidence>
<dbReference type="OMA" id="KQWCLEV"/>
<dbReference type="EMBL" id="KI668841">
    <property type="protein sequence ID" value="ETN71106.1"/>
    <property type="molecule type" value="Genomic_DNA"/>
</dbReference>
<dbReference type="STRING" id="51031.W2SQF1"/>
<dbReference type="PROSITE" id="PS50021">
    <property type="entry name" value="CH"/>
    <property type="match status" value="1"/>
</dbReference>
<name>W2SQF1_NECAM</name>
<dbReference type="PANTHER" id="PTHR23167:SF46">
    <property type="entry name" value="EPS15 HOMOLOGY DOMAIN CONTAINING PROTEIN-BINDING PROTEIN 1, ISOFORM F"/>
    <property type="match status" value="1"/>
</dbReference>
<gene>
    <name evidence="3" type="ORF">NECAME_14324</name>
</gene>
<organism evidence="3 4">
    <name type="scientific">Necator americanus</name>
    <name type="common">Human hookworm</name>
    <dbReference type="NCBI Taxonomy" id="51031"/>
    <lineage>
        <taxon>Eukaryota</taxon>
        <taxon>Metazoa</taxon>
        <taxon>Ecdysozoa</taxon>
        <taxon>Nematoda</taxon>
        <taxon>Chromadorea</taxon>
        <taxon>Rhabditida</taxon>
        <taxon>Rhabditina</taxon>
        <taxon>Rhabditomorpha</taxon>
        <taxon>Strongyloidea</taxon>
        <taxon>Ancylostomatidae</taxon>
        <taxon>Bunostominae</taxon>
        <taxon>Necator</taxon>
    </lineage>
</organism>
<dbReference type="Proteomes" id="UP000053676">
    <property type="component" value="Unassembled WGS sequence"/>
</dbReference>
<evidence type="ECO:0000313" key="4">
    <source>
        <dbReference type="Proteomes" id="UP000053676"/>
    </source>
</evidence>
<feature type="region of interest" description="Disordered" evidence="1">
    <location>
        <begin position="1"/>
        <end position="24"/>
    </location>
</feature>
<dbReference type="AlphaFoldDB" id="W2SQF1"/>
<dbReference type="SUPFAM" id="SSF47576">
    <property type="entry name" value="Calponin-homology domain, CH-domain"/>
    <property type="match status" value="1"/>
</dbReference>
<sequence length="223" mass="25581">MLFTGTTAKPKRDEKKEKKSDRDEKYDIQESVFVRWGNSLLANEPLKDFRDLSDLKYINSIANIATGINSNLTGNRYEDCCTLLNNVNDMKTSPQELAESQQKAVLAMWWDLVQTFWKRFGPDPIREEKLSEAIKQWCLEVTKDYEAVSVCDFTSSWRDGYALNCLLHSFDSKLVDLSVIAESTATDRIEYAFATAEKRFKVARLLNVKGTCACFVDVDVPWM</sequence>
<keyword evidence="4" id="KW-1185">Reference proteome</keyword>